<feature type="compositionally biased region" description="Basic and acidic residues" evidence="1">
    <location>
        <begin position="96"/>
        <end position="108"/>
    </location>
</feature>
<feature type="compositionally biased region" description="Acidic residues" evidence="1">
    <location>
        <begin position="109"/>
        <end position="133"/>
    </location>
</feature>
<sequence>MSRKGLAVMAGLGFAIRFLERWRRARPARNVPFRLDSQFGWARPNMGSSAGKWYRVGLGLLSSSSPYPYGEDEERSSSLLHRGLSSSSQMVKKRRGNGEEEKTEKEKQEEDEEEEEKEEEKEEDAEKEEEEEK</sequence>
<proteinExistence type="predicted"/>
<evidence type="ECO:0000256" key="1">
    <source>
        <dbReference type="SAM" id="MobiDB-lite"/>
    </source>
</evidence>
<accession>A0A811LFI9</accession>
<dbReference type="AlphaFoldDB" id="A0A811LFI9"/>
<evidence type="ECO:0000313" key="3">
    <source>
        <dbReference type="Proteomes" id="UP000614601"/>
    </source>
</evidence>
<dbReference type="Proteomes" id="UP000614601">
    <property type="component" value="Unassembled WGS sequence"/>
</dbReference>
<feature type="region of interest" description="Disordered" evidence="1">
    <location>
        <begin position="64"/>
        <end position="133"/>
    </location>
</feature>
<comment type="caution">
    <text evidence="2">The sequence shown here is derived from an EMBL/GenBank/DDBJ whole genome shotgun (WGS) entry which is preliminary data.</text>
</comment>
<dbReference type="EMBL" id="CAJFDH010000005">
    <property type="protein sequence ID" value="CAD5226321.1"/>
    <property type="molecule type" value="Genomic_DNA"/>
</dbReference>
<gene>
    <name evidence="2" type="ORF">BOKJ2_LOCUS12019</name>
</gene>
<keyword evidence="3" id="KW-1185">Reference proteome</keyword>
<organism evidence="2 3">
    <name type="scientific">Bursaphelenchus okinawaensis</name>
    <dbReference type="NCBI Taxonomy" id="465554"/>
    <lineage>
        <taxon>Eukaryota</taxon>
        <taxon>Metazoa</taxon>
        <taxon>Ecdysozoa</taxon>
        <taxon>Nematoda</taxon>
        <taxon>Chromadorea</taxon>
        <taxon>Rhabditida</taxon>
        <taxon>Tylenchina</taxon>
        <taxon>Tylenchomorpha</taxon>
        <taxon>Aphelenchoidea</taxon>
        <taxon>Aphelenchoididae</taxon>
        <taxon>Bursaphelenchus</taxon>
    </lineage>
</organism>
<evidence type="ECO:0000313" key="2">
    <source>
        <dbReference type="EMBL" id="CAD5226321.1"/>
    </source>
</evidence>
<dbReference type="Proteomes" id="UP000783686">
    <property type="component" value="Unassembled WGS sequence"/>
</dbReference>
<protein>
    <submittedName>
        <fullName evidence="2">Uncharacterized protein</fullName>
    </submittedName>
</protein>
<reference evidence="2" key="1">
    <citation type="submission" date="2020-09" db="EMBL/GenBank/DDBJ databases">
        <authorList>
            <person name="Kikuchi T."/>
        </authorList>
    </citation>
    <scope>NUCLEOTIDE SEQUENCE</scope>
    <source>
        <strain evidence="2">SH1</strain>
    </source>
</reference>
<feature type="compositionally biased region" description="Low complexity" evidence="1">
    <location>
        <begin position="77"/>
        <end position="88"/>
    </location>
</feature>
<dbReference type="EMBL" id="CAJFCW020000005">
    <property type="protein sequence ID" value="CAG9122020.1"/>
    <property type="molecule type" value="Genomic_DNA"/>
</dbReference>
<name>A0A811LFI9_9BILA</name>